<dbReference type="EMBL" id="CAJNJA010074853">
    <property type="protein sequence ID" value="CAE7913479.1"/>
    <property type="molecule type" value="Genomic_DNA"/>
</dbReference>
<sequence>MTTFDFEERSASANPWDVYAQAREKVDFEAEEDKKYMVDQDGIIRSVKNLKSLKNVRWVILSLGGNDVYLNSGVKTRLINSLVPGSEGVRKEVAKEFGARLKKVAEQVQKAAPDATLILVVPYQPHEEFSLLAGAPINDEGARIYGDFLGDGARGLERQLLPDLVTPMVTEILTLAQDLDCPVIDLSQTFDSSMEEHYGTGEIGRVNSLGTPWSGAEPSDVSSNFIAQLIANAI</sequence>
<feature type="non-terminal residue" evidence="1">
    <location>
        <position position="234"/>
    </location>
</feature>
<evidence type="ECO:0008006" key="3">
    <source>
        <dbReference type="Google" id="ProtNLM"/>
    </source>
</evidence>
<dbReference type="Gene3D" id="3.40.50.1110">
    <property type="entry name" value="SGNH hydrolase"/>
    <property type="match status" value="1"/>
</dbReference>
<gene>
    <name evidence="1" type="ORF">SNEC2469_LOCUS31215</name>
</gene>
<evidence type="ECO:0000313" key="1">
    <source>
        <dbReference type="EMBL" id="CAE7913479.1"/>
    </source>
</evidence>
<evidence type="ECO:0000313" key="2">
    <source>
        <dbReference type="Proteomes" id="UP000601435"/>
    </source>
</evidence>
<reference evidence="1" key="1">
    <citation type="submission" date="2021-02" db="EMBL/GenBank/DDBJ databases">
        <authorList>
            <person name="Dougan E. K."/>
            <person name="Rhodes N."/>
            <person name="Thang M."/>
            <person name="Chan C."/>
        </authorList>
    </citation>
    <scope>NUCLEOTIDE SEQUENCE</scope>
</reference>
<name>A0A813BNC6_9DINO</name>
<protein>
    <recommendedName>
        <fullName evidence="3">SGNH hydrolase-type esterase domain-containing protein</fullName>
    </recommendedName>
</protein>
<keyword evidence="2" id="KW-1185">Reference proteome</keyword>
<dbReference type="AlphaFoldDB" id="A0A813BNC6"/>
<dbReference type="SUPFAM" id="SSF52266">
    <property type="entry name" value="SGNH hydrolase"/>
    <property type="match status" value="1"/>
</dbReference>
<dbReference type="InterPro" id="IPR036514">
    <property type="entry name" value="SGNH_hydro_sf"/>
</dbReference>
<comment type="caution">
    <text evidence="1">The sequence shown here is derived from an EMBL/GenBank/DDBJ whole genome shotgun (WGS) entry which is preliminary data.</text>
</comment>
<proteinExistence type="predicted"/>
<dbReference type="Proteomes" id="UP000601435">
    <property type="component" value="Unassembled WGS sequence"/>
</dbReference>
<dbReference type="OrthoDB" id="411955at2759"/>
<organism evidence="1 2">
    <name type="scientific">Symbiodinium necroappetens</name>
    <dbReference type="NCBI Taxonomy" id="1628268"/>
    <lineage>
        <taxon>Eukaryota</taxon>
        <taxon>Sar</taxon>
        <taxon>Alveolata</taxon>
        <taxon>Dinophyceae</taxon>
        <taxon>Suessiales</taxon>
        <taxon>Symbiodiniaceae</taxon>
        <taxon>Symbiodinium</taxon>
    </lineage>
</organism>
<accession>A0A813BNC6</accession>